<reference evidence="2 3" key="1">
    <citation type="journal article" date="2015" name="Genome Biol. Evol.">
        <title>Comparative Genomics of a Bacterivorous Green Alga Reveals Evolutionary Causalities and Consequences of Phago-Mixotrophic Mode of Nutrition.</title>
        <authorList>
            <person name="Burns J.A."/>
            <person name="Paasch A."/>
            <person name="Narechania A."/>
            <person name="Kim E."/>
        </authorList>
    </citation>
    <scope>NUCLEOTIDE SEQUENCE [LARGE SCALE GENOMIC DNA]</scope>
    <source>
        <strain evidence="2 3">PLY_AMNH</strain>
    </source>
</reference>
<feature type="region of interest" description="Disordered" evidence="1">
    <location>
        <begin position="44"/>
        <end position="165"/>
    </location>
</feature>
<evidence type="ECO:0000256" key="1">
    <source>
        <dbReference type="SAM" id="MobiDB-lite"/>
    </source>
</evidence>
<accession>A0AAE0FUZ8</accession>
<evidence type="ECO:0000313" key="2">
    <source>
        <dbReference type="EMBL" id="KAK3265731.1"/>
    </source>
</evidence>
<keyword evidence="3" id="KW-1185">Reference proteome</keyword>
<protein>
    <submittedName>
        <fullName evidence="2">Uncharacterized protein</fullName>
    </submittedName>
</protein>
<feature type="compositionally biased region" description="Acidic residues" evidence="1">
    <location>
        <begin position="136"/>
        <end position="150"/>
    </location>
</feature>
<feature type="compositionally biased region" description="Basic and acidic residues" evidence="1">
    <location>
        <begin position="1"/>
        <end position="15"/>
    </location>
</feature>
<gene>
    <name evidence="2" type="ORF">CYMTET_25587</name>
</gene>
<evidence type="ECO:0000313" key="3">
    <source>
        <dbReference type="Proteomes" id="UP001190700"/>
    </source>
</evidence>
<feature type="region of interest" description="Disordered" evidence="1">
    <location>
        <begin position="1"/>
        <end position="26"/>
    </location>
</feature>
<comment type="caution">
    <text evidence="2">The sequence shown here is derived from an EMBL/GenBank/DDBJ whole genome shotgun (WGS) entry which is preliminary data.</text>
</comment>
<dbReference type="EMBL" id="LGRX02013719">
    <property type="protein sequence ID" value="KAK3265731.1"/>
    <property type="molecule type" value="Genomic_DNA"/>
</dbReference>
<feature type="compositionally biased region" description="Polar residues" evidence="1">
    <location>
        <begin position="65"/>
        <end position="94"/>
    </location>
</feature>
<organism evidence="2 3">
    <name type="scientific">Cymbomonas tetramitiformis</name>
    <dbReference type="NCBI Taxonomy" id="36881"/>
    <lineage>
        <taxon>Eukaryota</taxon>
        <taxon>Viridiplantae</taxon>
        <taxon>Chlorophyta</taxon>
        <taxon>Pyramimonadophyceae</taxon>
        <taxon>Pyramimonadales</taxon>
        <taxon>Pyramimonadaceae</taxon>
        <taxon>Cymbomonas</taxon>
    </lineage>
</organism>
<dbReference type="AlphaFoldDB" id="A0AAE0FUZ8"/>
<proteinExistence type="predicted"/>
<dbReference type="Proteomes" id="UP001190700">
    <property type="component" value="Unassembled WGS sequence"/>
</dbReference>
<name>A0AAE0FUZ8_9CHLO</name>
<sequence length="165" mass="17183">MDIITDKILEGHELPETTSPDDISEGADDLGILAAVRAARTVINAENPSVEHTPPVKQKPPPNSAGATPTSRQPLRDVSNNITVNTSEGTTEQATEAGVGTESSDPVRIINEADNESPMGGDYPERIAGDVGDAGGVEEMDAEGEADDDGTPPKNLAKRLLGAMQ</sequence>